<dbReference type="InterPro" id="IPR025304">
    <property type="entry name" value="ALIX_V_dom"/>
</dbReference>
<feature type="region of interest" description="Disordered" evidence="2">
    <location>
        <begin position="849"/>
        <end position="896"/>
    </location>
</feature>
<feature type="compositionally biased region" description="Basic residues" evidence="2">
    <location>
        <begin position="876"/>
        <end position="887"/>
    </location>
</feature>
<dbReference type="InterPro" id="IPR004328">
    <property type="entry name" value="BRO1_dom"/>
</dbReference>
<dbReference type="AlphaFoldDB" id="A0A8S3XQX3"/>
<dbReference type="OrthoDB" id="2141925at2759"/>
<reference evidence="4" key="1">
    <citation type="submission" date="2021-04" db="EMBL/GenBank/DDBJ databases">
        <authorList>
            <person name="Tunstrom K."/>
        </authorList>
    </citation>
    <scope>NUCLEOTIDE SEQUENCE</scope>
</reference>
<sequence>MADLLVVPLKKSTDVDIVKPLKNLIQSTYNTGGNNEDYSDAVEELGRLRTNAIWKVFEKSSLEIIYSYYDQLTSLETKIPPQEVQIPFKWKDAFDKGSIFGGRMSLTVASLAYERMCILFNMAAMQSSLAAQQALDTEDSLKLAAKLLQQAAGIFAYLKANILMAVHQDPTPDLNPETLQALSQLMLAQAQEVIAYKCIRDEMKESTVAKVCAQCEELYTDALRSMQKEQLKTLWDRDWIPTVQAKLSAFRGLTQYYQSLVCRENKAVGEEIARLQIAAELLKGASGGGVLQETGVRAARQLAAARRDNDFIYHDRVPEPRQLEPVQRAPVAKPLPPQQRWAQSHTDLFAKLVPMAVHQALQASAARRSEMVTAEINKLREGTQLLNSILASLNLPACLESASGTDGALPESIREKAAAVRAAGGLPALQALMAELPELLQRNKDILDETERMLREERDSDRSLRAQFGARWSRSESGALTESFRANAAKYTDIIDNAVRADSIVQQKFQQHKDNIALLSSSEGELQAGVPAAPDAAPTGDAAARAELRALMDKVETMKAERDAIEAELKDVTVDLREKFLEALAADGALDEPAHSAAALGAALQPLQRRVADTLQRQEALVADIQRAHSQLWAGSGGEASGREAALGRLCAAYDAYQDLTANLKEGVKFYNDLTQLLVAFQNKVSDFCFARKTEKEELLKDLTQEASRSSPRPAPTPPQHHAAADEVRSKTKCWTSASRATRRRWSCWWTSHKRRRAPRRAPPRTRRSTTLLQTRYVPKQSVGLLLRAQHGQEGGAEGPHTRGVALLAAPHPGPAAAPRCCRRGTFQNKVSDFCFARNTEKEELLKDLTQQASRSSPRPAPPPPQHHAAADERRRAPRRAPPRPRRSTTLLQTRYVPKQSVGLLLRAQHGEGGAAEGPHAGGVALLAAPRPDPAAAPRCCRRGTFQNKVSDFCFARNTDKKELLKDLTQEASRSSAPRPTPAPPQHHGAADETRYVPKQSVGLLLRAQHGEEAVAEGPHTRGVALLAAPPPGPAAAPRCCRRGTFQNKVSDFCFARNTEKEELLKDLTQEASRSSPRPAPAPPQHHAAADEVRSKTKSVGLLLRGQHEEGGAAEGPHAGGVALLDAPHPGPAAAPRCCRRGTFQNKVSDFCFARNTEKEELLKDLTQEVSRSSPRPAPPPPQHHAAADEVCSKTKCRTSASRATRRRRSC</sequence>
<protein>
    <submittedName>
        <fullName evidence="4">(apollo) hypothetical protein</fullName>
    </submittedName>
</protein>
<name>A0A8S3XQX3_PARAO</name>
<proteinExistence type="predicted"/>
<comment type="caution">
    <text evidence="4">The sequence shown here is derived from an EMBL/GenBank/DDBJ whole genome shotgun (WGS) entry which is preliminary data.</text>
</comment>
<feature type="region of interest" description="Disordered" evidence="2">
    <location>
        <begin position="1164"/>
        <end position="1211"/>
    </location>
</feature>
<dbReference type="PROSITE" id="PS51180">
    <property type="entry name" value="BRO1"/>
    <property type="match status" value="1"/>
</dbReference>
<accession>A0A8S3XQX3</accession>
<feature type="domain" description="BRO1" evidence="3">
    <location>
        <begin position="3"/>
        <end position="386"/>
    </location>
</feature>
<feature type="coiled-coil region" evidence="1">
    <location>
        <begin position="541"/>
        <end position="575"/>
    </location>
</feature>
<feature type="region of interest" description="Disordered" evidence="2">
    <location>
        <begin position="1068"/>
        <end position="1097"/>
    </location>
</feature>
<dbReference type="PANTHER" id="PTHR23030">
    <property type="entry name" value="PCD6 INTERACTING PROTEIN-RELATED"/>
    <property type="match status" value="1"/>
</dbReference>
<gene>
    <name evidence="4" type="ORF">PAPOLLO_LOCUS20291</name>
</gene>
<keyword evidence="1" id="KW-0175">Coiled coil</keyword>
<dbReference type="Pfam" id="PF13949">
    <property type="entry name" value="ALIX_LYPXL_bnd"/>
    <property type="match status" value="1"/>
</dbReference>
<dbReference type="Proteomes" id="UP000691718">
    <property type="component" value="Unassembled WGS sequence"/>
</dbReference>
<organism evidence="4 5">
    <name type="scientific">Parnassius apollo</name>
    <name type="common">Apollo butterfly</name>
    <name type="synonym">Papilio apollo</name>
    <dbReference type="NCBI Taxonomy" id="110799"/>
    <lineage>
        <taxon>Eukaryota</taxon>
        <taxon>Metazoa</taxon>
        <taxon>Ecdysozoa</taxon>
        <taxon>Arthropoda</taxon>
        <taxon>Hexapoda</taxon>
        <taxon>Insecta</taxon>
        <taxon>Pterygota</taxon>
        <taxon>Neoptera</taxon>
        <taxon>Endopterygota</taxon>
        <taxon>Lepidoptera</taxon>
        <taxon>Glossata</taxon>
        <taxon>Ditrysia</taxon>
        <taxon>Papilionoidea</taxon>
        <taxon>Papilionidae</taxon>
        <taxon>Parnassiinae</taxon>
        <taxon>Parnassini</taxon>
        <taxon>Parnassius</taxon>
        <taxon>Parnassius</taxon>
    </lineage>
</organism>
<dbReference type="PANTHER" id="PTHR23030:SF39">
    <property type="entry name" value="PROGRAMMED CELL DEATH 6-INTERACTING PROTEIN"/>
    <property type="match status" value="1"/>
</dbReference>
<evidence type="ECO:0000256" key="2">
    <source>
        <dbReference type="SAM" id="MobiDB-lite"/>
    </source>
</evidence>
<feature type="region of interest" description="Disordered" evidence="2">
    <location>
        <begin position="969"/>
        <end position="992"/>
    </location>
</feature>
<dbReference type="GO" id="GO:0000281">
    <property type="term" value="P:mitotic cytokinesis"/>
    <property type="evidence" value="ECO:0007669"/>
    <property type="project" value="TreeGrafter"/>
</dbReference>
<dbReference type="GO" id="GO:0005768">
    <property type="term" value="C:endosome"/>
    <property type="evidence" value="ECO:0007669"/>
    <property type="project" value="TreeGrafter"/>
</dbReference>
<dbReference type="EMBL" id="CAJQZP010001262">
    <property type="protein sequence ID" value="CAG5034181.1"/>
    <property type="molecule type" value="Genomic_DNA"/>
</dbReference>
<feature type="region of interest" description="Disordered" evidence="2">
    <location>
        <begin position="703"/>
        <end position="736"/>
    </location>
</feature>
<evidence type="ECO:0000259" key="3">
    <source>
        <dbReference type="PROSITE" id="PS51180"/>
    </source>
</evidence>
<keyword evidence="5" id="KW-1185">Reference proteome</keyword>
<evidence type="ECO:0000313" key="4">
    <source>
        <dbReference type="EMBL" id="CAG5034181.1"/>
    </source>
</evidence>
<dbReference type="Pfam" id="PF03097">
    <property type="entry name" value="BRO1"/>
    <property type="match status" value="1"/>
</dbReference>
<evidence type="ECO:0000313" key="5">
    <source>
        <dbReference type="Proteomes" id="UP000691718"/>
    </source>
</evidence>
<dbReference type="FunFam" id="1.25.40.280:FF:000001">
    <property type="entry name" value="programmed cell death 6-interacting protein-like isoform X1"/>
    <property type="match status" value="1"/>
</dbReference>
<dbReference type="SMART" id="SM01041">
    <property type="entry name" value="BRO1"/>
    <property type="match status" value="1"/>
</dbReference>
<evidence type="ECO:0000256" key="1">
    <source>
        <dbReference type="SAM" id="Coils"/>
    </source>
</evidence>
<dbReference type="CDD" id="cd09240">
    <property type="entry name" value="BRO1_Alix"/>
    <property type="match status" value="1"/>
</dbReference>